<dbReference type="Proteomes" id="UP000326924">
    <property type="component" value="Unassembled WGS sequence"/>
</dbReference>
<sequence>MVWCVVFGSTCFMKSHLRVILLLAAVAVADQEPSIHPSRPHRRRTARAASCHLELFNVPLLPPPPCLITCTVPVSKYDHAQNERQISKKKNPQTQTQTHTYPSYFYLPTCMQSTHMQPEETETASNFPITTGHDVLSPIHFPGVDWTFSVCVRVWMGWMG</sequence>
<organism evidence="2 3">
    <name type="scientific">Sphaerosporella brunnea</name>
    <dbReference type="NCBI Taxonomy" id="1250544"/>
    <lineage>
        <taxon>Eukaryota</taxon>
        <taxon>Fungi</taxon>
        <taxon>Dikarya</taxon>
        <taxon>Ascomycota</taxon>
        <taxon>Pezizomycotina</taxon>
        <taxon>Pezizomycetes</taxon>
        <taxon>Pezizales</taxon>
        <taxon>Pyronemataceae</taxon>
        <taxon>Sphaerosporella</taxon>
    </lineage>
</organism>
<keyword evidence="3" id="KW-1185">Reference proteome</keyword>
<feature type="signal peptide" evidence="1">
    <location>
        <begin position="1"/>
        <end position="31"/>
    </location>
</feature>
<dbReference type="EMBL" id="VXIS01000388">
    <property type="protein sequence ID" value="KAA8893921.1"/>
    <property type="molecule type" value="Genomic_DNA"/>
</dbReference>
<proteinExistence type="predicted"/>
<evidence type="ECO:0008006" key="4">
    <source>
        <dbReference type="Google" id="ProtNLM"/>
    </source>
</evidence>
<accession>A0A5J5EFA8</accession>
<dbReference type="AlphaFoldDB" id="A0A5J5EFA8"/>
<evidence type="ECO:0000256" key="1">
    <source>
        <dbReference type="SAM" id="SignalP"/>
    </source>
</evidence>
<evidence type="ECO:0000313" key="2">
    <source>
        <dbReference type="EMBL" id="KAA8893921.1"/>
    </source>
</evidence>
<name>A0A5J5EFA8_9PEZI</name>
<keyword evidence="1" id="KW-0732">Signal</keyword>
<dbReference type="InParanoid" id="A0A5J5EFA8"/>
<gene>
    <name evidence="2" type="ORF">FN846DRAFT_463026</name>
</gene>
<protein>
    <recommendedName>
        <fullName evidence="4">Secreted protein</fullName>
    </recommendedName>
</protein>
<feature type="chain" id="PRO_5023867649" description="Secreted protein" evidence="1">
    <location>
        <begin position="32"/>
        <end position="160"/>
    </location>
</feature>
<reference evidence="2 3" key="1">
    <citation type="submission" date="2019-09" db="EMBL/GenBank/DDBJ databases">
        <title>Draft genome of the ectomycorrhizal ascomycete Sphaerosporella brunnea.</title>
        <authorList>
            <consortium name="DOE Joint Genome Institute"/>
            <person name="Benucci G.M."/>
            <person name="Marozzi G."/>
            <person name="Antonielli L."/>
            <person name="Sanchez S."/>
            <person name="Marco P."/>
            <person name="Wang X."/>
            <person name="Falini L.B."/>
            <person name="Barry K."/>
            <person name="Haridas S."/>
            <person name="Lipzen A."/>
            <person name="Labutti K."/>
            <person name="Grigoriev I.V."/>
            <person name="Murat C."/>
            <person name="Martin F."/>
            <person name="Albertini E."/>
            <person name="Donnini D."/>
            <person name="Bonito G."/>
        </authorList>
    </citation>
    <scope>NUCLEOTIDE SEQUENCE [LARGE SCALE GENOMIC DNA]</scope>
    <source>
        <strain evidence="2 3">Sb_GMNB300</strain>
    </source>
</reference>
<comment type="caution">
    <text evidence="2">The sequence shown here is derived from an EMBL/GenBank/DDBJ whole genome shotgun (WGS) entry which is preliminary data.</text>
</comment>
<evidence type="ECO:0000313" key="3">
    <source>
        <dbReference type="Proteomes" id="UP000326924"/>
    </source>
</evidence>